<accession>A0A9W4XZ72</accession>
<dbReference type="Proteomes" id="UP001152607">
    <property type="component" value="Unassembled WGS sequence"/>
</dbReference>
<evidence type="ECO:0000313" key="1">
    <source>
        <dbReference type="EMBL" id="CAI6341542.1"/>
    </source>
</evidence>
<organism evidence="1 2">
    <name type="scientific">Periconia digitata</name>
    <dbReference type="NCBI Taxonomy" id="1303443"/>
    <lineage>
        <taxon>Eukaryota</taxon>
        <taxon>Fungi</taxon>
        <taxon>Dikarya</taxon>
        <taxon>Ascomycota</taxon>
        <taxon>Pezizomycotina</taxon>
        <taxon>Dothideomycetes</taxon>
        <taxon>Pleosporomycetidae</taxon>
        <taxon>Pleosporales</taxon>
        <taxon>Massarineae</taxon>
        <taxon>Periconiaceae</taxon>
        <taxon>Periconia</taxon>
    </lineage>
</organism>
<dbReference type="AlphaFoldDB" id="A0A9W4XZ72"/>
<sequence>MSLHALNQSNISIRKKTIAPFPTRTFKADETTTCSQSWQRHTSVSDSKINPNLVLQYRSQSAHTFEAVNSASLSIAA</sequence>
<keyword evidence="2" id="KW-1185">Reference proteome</keyword>
<reference evidence="1" key="1">
    <citation type="submission" date="2023-01" db="EMBL/GenBank/DDBJ databases">
        <authorList>
            <person name="Van Ghelder C."/>
            <person name="Rancurel C."/>
        </authorList>
    </citation>
    <scope>NUCLEOTIDE SEQUENCE</scope>
    <source>
        <strain evidence="1">CNCM I-4278</strain>
    </source>
</reference>
<dbReference type="EMBL" id="CAOQHR010000012">
    <property type="protein sequence ID" value="CAI6341542.1"/>
    <property type="molecule type" value="Genomic_DNA"/>
</dbReference>
<gene>
    <name evidence="1" type="ORF">PDIGIT_LOCUS14740</name>
</gene>
<name>A0A9W4XZ72_9PLEO</name>
<evidence type="ECO:0000313" key="2">
    <source>
        <dbReference type="Proteomes" id="UP001152607"/>
    </source>
</evidence>
<protein>
    <submittedName>
        <fullName evidence="1">Uncharacterized protein</fullName>
    </submittedName>
</protein>
<proteinExistence type="predicted"/>
<comment type="caution">
    <text evidence="1">The sequence shown here is derived from an EMBL/GenBank/DDBJ whole genome shotgun (WGS) entry which is preliminary data.</text>
</comment>